<dbReference type="InterPro" id="IPR038940">
    <property type="entry name" value="NCMAP"/>
</dbReference>
<proteinExistence type="predicted"/>
<keyword evidence="1" id="KW-0812">Transmembrane</keyword>
<dbReference type="AlphaFoldDB" id="A0AAW1FGK3"/>
<reference evidence="2 3" key="1">
    <citation type="journal article" date="2024" name="Genome Biol. Evol.">
        <title>Chromosome-level genome assembly of the viviparous eelpout Zoarces viviparus.</title>
        <authorList>
            <person name="Fuhrmann N."/>
            <person name="Brasseur M.V."/>
            <person name="Bakowski C.E."/>
            <person name="Podsiadlowski L."/>
            <person name="Prost S."/>
            <person name="Krehenwinkel H."/>
            <person name="Mayer C."/>
        </authorList>
    </citation>
    <scope>NUCLEOTIDE SEQUENCE [LARGE SCALE GENOMIC DNA]</scope>
    <source>
        <strain evidence="2">NO-MEL_2022_Ind0_liver</strain>
    </source>
</reference>
<name>A0AAW1FGK3_ZOAVI</name>
<dbReference type="GO" id="GO:0043220">
    <property type="term" value="C:Schmidt-Lanterman incisure"/>
    <property type="evidence" value="ECO:0007669"/>
    <property type="project" value="InterPro"/>
</dbReference>
<dbReference type="PANTHER" id="PTHR35974">
    <property type="entry name" value="NONCOMPACT MYELIN-ASSOCIATED PROTEIN"/>
    <property type="match status" value="1"/>
</dbReference>
<keyword evidence="1" id="KW-0472">Membrane</keyword>
<dbReference type="GO" id="GO:0033270">
    <property type="term" value="C:paranode region of axon"/>
    <property type="evidence" value="ECO:0007669"/>
    <property type="project" value="InterPro"/>
</dbReference>
<evidence type="ECO:0000313" key="2">
    <source>
        <dbReference type="EMBL" id="KAK9533782.1"/>
    </source>
</evidence>
<dbReference type="Proteomes" id="UP001488805">
    <property type="component" value="Unassembled WGS sequence"/>
</dbReference>
<dbReference type="GO" id="GO:0005886">
    <property type="term" value="C:plasma membrane"/>
    <property type="evidence" value="ECO:0007669"/>
    <property type="project" value="InterPro"/>
</dbReference>
<accession>A0AAW1FGK3</accession>
<dbReference type="GO" id="GO:0019911">
    <property type="term" value="F:structural constituent of myelin sheath"/>
    <property type="evidence" value="ECO:0007669"/>
    <property type="project" value="InterPro"/>
</dbReference>
<protein>
    <recommendedName>
        <fullName evidence="4">Noncompact myelin-associated protein</fullName>
    </recommendedName>
</protein>
<keyword evidence="1" id="KW-1133">Transmembrane helix</keyword>
<dbReference type="EMBL" id="JBCEZU010000067">
    <property type="protein sequence ID" value="KAK9533782.1"/>
    <property type="molecule type" value="Genomic_DNA"/>
</dbReference>
<comment type="caution">
    <text evidence="2">The sequence shown here is derived from an EMBL/GenBank/DDBJ whole genome shotgun (WGS) entry which is preliminary data.</text>
</comment>
<organism evidence="2 3">
    <name type="scientific">Zoarces viviparus</name>
    <name type="common">Viviparous eelpout</name>
    <name type="synonym">Blennius viviparus</name>
    <dbReference type="NCBI Taxonomy" id="48416"/>
    <lineage>
        <taxon>Eukaryota</taxon>
        <taxon>Metazoa</taxon>
        <taxon>Chordata</taxon>
        <taxon>Craniata</taxon>
        <taxon>Vertebrata</taxon>
        <taxon>Euteleostomi</taxon>
        <taxon>Actinopterygii</taxon>
        <taxon>Neopterygii</taxon>
        <taxon>Teleostei</taxon>
        <taxon>Neoteleostei</taxon>
        <taxon>Acanthomorphata</taxon>
        <taxon>Eupercaria</taxon>
        <taxon>Perciformes</taxon>
        <taxon>Cottioidei</taxon>
        <taxon>Zoarcales</taxon>
        <taxon>Zoarcidae</taxon>
        <taxon>Zoarcinae</taxon>
        <taxon>Zoarces</taxon>
    </lineage>
</organism>
<evidence type="ECO:0000313" key="3">
    <source>
        <dbReference type="Proteomes" id="UP001488805"/>
    </source>
</evidence>
<sequence>MQASTVSPVTNTTNTSTITKTKEQILIQSSGAMIAVIVLGLIVILAILLIILKTYNRRTHESRVLGARGGSKPRPKVSQSTVNTSIPLTTIGISSVSSSIFRSNPVSESDLQLTRGELNHSEQLSAISESTMIATNESPSIGNT</sequence>
<dbReference type="GO" id="GO:0031641">
    <property type="term" value="P:regulation of myelination"/>
    <property type="evidence" value="ECO:0007669"/>
    <property type="project" value="InterPro"/>
</dbReference>
<gene>
    <name evidence="2" type="ORF">VZT92_008879</name>
</gene>
<feature type="transmembrane region" description="Helical" evidence="1">
    <location>
        <begin position="32"/>
        <end position="52"/>
    </location>
</feature>
<evidence type="ECO:0000256" key="1">
    <source>
        <dbReference type="SAM" id="Phobius"/>
    </source>
</evidence>
<evidence type="ECO:0008006" key="4">
    <source>
        <dbReference type="Google" id="ProtNLM"/>
    </source>
</evidence>
<dbReference type="PANTHER" id="PTHR35974:SF1">
    <property type="entry name" value="NONCOMPACT MYELIN-ASSOCIATED PROTEIN"/>
    <property type="match status" value="1"/>
</dbReference>
<keyword evidence="3" id="KW-1185">Reference proteome</keyword>